<dbReference type="InterPro" id="IPR036754">
    <property type="entry name" value="YbaK/aa-tRNA-synt-asso_dom_sf"/>
</dbReference>
<accession>A0ABY4WCB6</accession>
<proteinExistence type="predicted"/>
<organism evidence="2 3">
    <name type="scientific">Brevibacillus ruminantium</name>
    <dbReference type="NCBI Taxonomy" id="2950604"/>
    <lineage>
        <taxon>Bacteria</taxon>
        <taxon>Bacillati</taxon>
        <taxon>Bacillota</taxon>
        <taxon>Bacilli</taxon>
        <taxon>Bacillales</taxon>
        <taxon>Paenibacillaceae</taxon>
        <taxon>Brevibacillus</taxon>
    </lineage>
</organism>
<dbReference type="InterPro" id="IPR007214">
    <property type="entry name" value="YbaK/aa-tRNA-synth-assoc-dom"/>
</dbReference>
<keyword evidence="3" id="KW-1185">Reference proteome</keyword>
<evidence type="ECO:0000259" key="1">
    <source>
        <dbReference type="Pfam" id="PF04073"/>
    </source>
</evidence>
<dbReference type="SUPFAM" id="SSF55826">
    <property type="entry name" value="YbaK/ProRS associated domain"/>
    <property type="match status" value="1"/>
</dbReference>
<sequence>MDRVKKVLEELGVAYELIEHDRPVRSAKEGAALFGIEIGQTAPVLIVKADAKPLALILSGKRGRLDFAAVASRCGYQHMSMADAREVREWTGYETGRVPLVGHGLPVILDEELTEYREVYGGSGDLNWTLKLSPQVLLQANQIQGKLPKM</sequence>
<name>A0ABY4WCB6_9BACL</name>
<dbReference type="PANTHER" id="PTHR30411">
    <property type="entry name" value="CYTOPLASMIC PROTEIN"/>
    <property type="match status" value="1"/>
</dbReference>
<dbReference type="Gene3D" id="3.90.960.10">
    <property type="entry name" value="YbaK/aminoacyl-tRNA synthetase-associated domain"/>
    <property type="match status" value="1"/>
</dbReference>
<dbReference type="RefSeq" id="WP_251871944.1">
    <property type="nucleotide sequence ID" value="NZ_CP098755.1"/>
</dbReference>
<evidence type="ECO:0000313" key="2">
    <source>
        <dbReference type="EMBL" id="USG64835.1"/>
    </source>
</evidence>
<dbReference type="Proteomes" id="UP001056500">
    <property type="component" value="Chromosome"/>
</dbReference>
<dbReference type="EMBL" id="CP098755">
    <property type="protein sequence ID" value="USG64835.1"/>
    <property type="molecule type" value="Genomic_DNA"/>
</dbReference>
<feature type="domain" description="YbaK/aminoacyl-tRNA synthetase-associated" evidence="1">
    <location>
        <begin position="22"/>
        <end position="138"/>
    </location>
</feature>
<dbReference type="Pfam" id="PF04073">
    <property type="entry name" value="tRNA_edit"/>
    <property type="match status" value="1"/>
</dbReference>
<protein>
    <recommendedName>
        <fullName evidence="1">YbaK/aminoacyl-tRNA synthetase-associated domain-containing protein</fullName>
    </recommendedName>
</protein>
<dbReference type="PANTHER" id="PTHR30411:SF1">
    <property type="entry name" value="CYTOPLASMIC PROTEIN"/>
    <property type="match status" value="1"/>
</dbReference>
<evidence type="ECO:0000313" key="3">
    <source>
        <dbReference type="Proteomes" id="UP001056500"/>
    </source>
</evidence>
<reference evidence="2" key="1">
    <citation type="submission" date="2022-06" db="EMBL/GenBank/DDBJ databases">
        <title>Genome sequencing of Brevibacillus sp. BB3-R1.</title>
        <authorList>
            <person name="Heo J."/>
            <person name="Lee D."/>
            <person name="Won M."/>
            <person name="Han B.-H."/>
            <person name="Hong S.-B."/>
            <person name="Kwon S.-W."/>
        </authorList>
    </citation>
    <scope>NUCLEOTIDE SEQUENCE</scope>
    <source>
        <strain evidence="2">BB3-R1</strain>
    </source>
</reference>
<gene>
    <name evidence="2" type="ORF">NDK47_22345</name>
</gene>